<keyword evidence="3" id="KW-1185">Reference proteome</keyword>
<comment type="caution">
    <text evidence="2">The sequence shown here is derived from an EMBL/GenBank/DDBJ whole genome shotgun (WGS) entry which is preliminary data.</text>
</comment>
<dbReference type="AlphaFoldDB" id="A0A2S7T700"/>
<protein>
    <submittedName>
        <fullName evidence="2">Uncharacterized protein</fullName>
    </submittedName>
</protein>
<keyword evidence="1" id="KW-1133">Transmembrane helix</keyword>
<accession>A0A2S7T700</accession>
<dbReference type="Proteomes" id="UP000239366">
    <property type="component" value="Unassembled WGS sequence"/>
</dbReference>
<organism evidence="2 3">
    <name type="scientific">Aureicoccus marinus</name>
    <dbReference type="NCBI Taxonomy" id="754435"/>
    <lineage>
        <taxon>Bacteria</taxon>
        <taxon>Pseudomonadati</taxon>
        <taxon>Bacteroidota</taxon>
        <taxon>Flavobacteriia</taxon>
        <taxon>Flavobacteriales</taxon>
        <taxon>Flavobacteriaceae</taxon>
        <taxon>Aureicoccus</taxon>
    </lineage>
</organism>
<evidence type="ECO:0000313" key="3">
    <source>
        <dbReference type="Proteomes" id="UP000239366"/>
    </source>
</evidence>
<evidence type="ECO:0000313" key="2">
    <source>
        <dbReference type="EMBL" id="PQJ15709.1"/>
    </source>
</evidence>
<dbReference type="OrthoDB" id="1247025at2"/>
<reference evidence="3" key="1">
    <citation type="submission" date="2016-11" db="EMBL/GenBank/DDBJ databases">
        <title>Trade-off between light-utilization and light-protection in marine flavobacteria.</title>
        <authorList>
            <person name="Kumagai Y."/>
            <person name="Yoshizawa S."/>
            <person name="Kogure K."/>
        </authorList>
    </citation>
    <scope>NUCLEOTIDE SEQUENCE [LARGE SCALE GENOMIC DNA]</scope>
    <source>
        <strain evidence="3">SG-18</strain>
    </source>
</reference>
<dbReference type="EMBL" id="MQVX01000001">
    <property type="protein sequence ID" value="PQJ15709.1"/>
    <property type="molecule type" value="Genomic_DNA"/>
</dbReference>
<keyword evidence="1" id="KW-0472">Membrane</keyword>
<proteinExistence type="predicted"/>
<feature type="transmembrane region" description="Helical" evidence="1">
    <location>
        <begin position="50"/>
        <end position="68"/>
    </location>
</feature>
<name>A0A2S7T700_9FLAO</name>
<gene>
    <name evidence="2" type="ORF">BST99_08185</name>
</gene>
<evidence type="ECO:0000256" key="1">
    <source>
        <dbReference type="SAM" id="Phobius"/>
    </source>
</evidence>
<sequence length="254" mass="28990">MKQDEWEKSVSEKLRERRLPPRPELWDRIEEELGSENSSSQRRALTFHQWRWAAVFLALLGIASLFWFSNSADDGAAIEKQLVEKALQPTNSPTIEKAESPEEVAELPVEETPVEPKVEAEFVEEMPEPVALEDLPKKEELATAFAEAPTEKVSTLEQAIEEKSKRLLEEVLALESNGNRVTDQEVDSLLRLAQAELLAERSLDRKDSLFLDPMALLAQAEYELDNDKNFRDRLYDSLKESFHKVSTAVAQRNQ</sequence>
<dbReference type="RefSeq" id="WP_105001362.1">
    <property type="nucleotide sequence ID" value="NZ_MQVX01000001.1"/>
</dbReference>
<keyword evidence="1" id="KW-0812">Transmembrane</keyword>